<accession>A0AAV2Q102</accession>
<feature type="region of interest" description="Disordered" evidence="15">
    <location>
        <begin position="403"/>
        <end position="427"/>
    </location>
</feature>
<evidence type="ECO:0000256" key="9">
    <source>
        <dbReference type="ARBA" id="ARBA00023170"/>
    </source>
</evidence>
<evidence type="ECO:0000256" key="13">
    <source>
        <dbReference type="RuleBase" id="RU000405"/>
    </source>
</evidence>
<comment type="caution">
    <text evidence="18">The sequence shown here is derived from an EMBL/GenBank/DDBJ whole genome shotgun (WGS) entry which is preliminary data.</text>
</comment>
<evidence type="ECO:0000256" key="12">
    <source>
        <dbReference type="ARBA" id="ARBA00023293"/>
    </source>
</evidence>
<keyword evidence="7" id="KW-1133">Transmembrane helix</keyword>
<dbReference type="SUPFAM" id="SSF56112">
    <property type="entry name" value="Protein kinase-like (PK-like)"/>
    <property type="match status" value="1"/>
</dbReference>
<dbReference type="GO" id="GO:0005886">
    <property type="term" value="C:plasma membrane"/>
    <property type="evidence" value="ECO:0007669"/>
    <property type="project" value="TreeGrafter"/>
</dbReference>
<feature type="non-terminal residue" evidence="18">
    <location>
        <position position="427"/>
    </location>
</feature>
<dbReference type="InterPro" id="IPR001054">
    <property type="entry name" value="A/G_cyclase"/>
</dbReference>
<dbReference type="GO" id="GO:0004383">
    <property type="term" value="F:guanylate cyclase activity"/>
    <property type="evidence" value="ECO:0007669"/>
    <property type="project" value="UniProtKB-EC"/>
</dbReference>
<keyword evidence="19" id="KW-1185">Reference proteome</keyword>
<dbReference type="PROSITE" id="PS50125">
    <property type="entry name" value="GUANYLATE_CYCLASE_2"/>
    <property type="match status" value="1"/>
</dbReference>
<sequence length="427" mass="47707">MIYSEIISHGRLRSTNCLVDSRWVLQVSDFGLHDFKAGQELMVEPHKKLWWAPELLRIPHHPRGTQKGDVFSFAIILYEVMGGVGPWGQLQIENSIHDLLECVTLGGTKPLRPPLDSLGAPEYVVKCLQSCWAEDPDDRPDFKLIKMMLRKMQQGLKLNIVDNMLAMMEKYAYNLEGKVQDRTHQLMEEKKKTEALLLRMLPKSVAESLKRGEQVSPESYDNVTIYFSDIVGFTLLSAESAPLQIVNMLNELYTCFDAVIGDYDVYKVETIGDAYMVVSGLPISNGDAHAAEIASMALKLLHAVKNFTIRHRPGDTLKLRIGIHSGPCVAGVVGLTMPRYCLFGDTVNTASRMESTGEPLRIHISQTNKTILDKLGGYVILERGLIQVKGKGQMMTYWLEGAKQPSSSSSSTRSLQTMNNSSTNDQN</sequence>
<dbReference type="GO" id="GO:0035556">
    <property type="term" value="P:intracellular signal transduction"/>
    <property type="evidence" value="ECO:0007669"/>
    <property type="project" value="InterPro"/>
</dbReference>
<dbReference type="Pfam" id="PF07714">
    <property type="entry name" value="PK_Tyr_Ser-Thr"/>
    <property type="match status" value="1"/>
</dbReference>
<dbReference type="Gene3D" id="1.10.510.10">
    <property type="entry name" value="Transferase(Phosphotransferase) domain 1"/>
    <property type="match status" value="1"/>
</dbReference>
<dbReference type="InterPro" id="IPR018297">
    <property type="entry name" value="A/G_cyclase_CS"/>
</dbReference>
<dbReference type="PROSITE" id="PS00452">
    <property type="entry name" value="GUANYLATE_CYCLASE_1"/>
    <property type="match status" value="1"/>
</dbReference>
<keyword evidence="12 14" id="KW-0141">cGMP biosynthesis</keyword>
<evidence type="ECO:0000256" key="10">
    <source>
        <dbReference type="ARBA" id="ARBA00023180"/>
    </source>
</evidence>
<dbReference type="PANTHER" id="PTHR11920">
    <property type="entry name" value="GUANYLYL CYCLASE"/>
    <property type="match status" value="1"/>
</dbReference>
<feature type="domain" description="Guanylate cyclase" evidence="17">
    <location>
        <begin position="224"/>
        <end position="354"/>
    </location>
</feature>
<dbReference type="EC" id="4.6.1.2" evidence="3 14"/>
<feature type="domain" description="Protein kinase" evidence="16">
    <location>
        <begin position="1"/>
        <end position="156"/>
    </location>
</feature>
<dbReference type="InterPro" id="IPR011009">
    <property type="entry name" value="Kinase-like_dom_sf"/>
</dbReference>
<evidence type="ECO:0000256" key="14">
    <source>
        <dbReference type="RuleBase" id="RU003431"/>
    </source>
</evidence>
<evidence type="ECO:0000256" key="2">
    <source>
        <dbReference type="ARBA" id="ARBA00004479"/>
    </source>
</evidence>
<evidence type="ECO:0000256" key="15">
    <source>
        <dbReference type="SAM" id="MobiDB-lite"/>
    </source>
</evidence>
<keyword evidence="4" id="KW-0812">Transmembrane</keyword>
<dbReference type="GO" id="GO:0004016">
    <property type="term" value="F:adenylate cyclase activity"/>
    <property type="evidence" value="ECO:0007669"/>
    <property type="project" value="TreeGrafter"/>
</dbReference>
<dbReference type="PROSITE" id="PS50011">
    <property type="entry name" value="PROTEIN_KINASE_DOM"/>
    <property type="match status" value="1"/>
</dbReference>
<dbReference type="InterPro" id="IPR001245">
    <property type="entry name" value="Ser-Thr/Tyr_kinase_cat_dom"/>
</dbReference>
<keyword evidence="8" id="KW-0472">Membrane</keyword>
<comment type="subcellular location">
    <subcellularLocation>
        <location evidence="2">Membrane</location>
        <topology evidence="2">Single-pass type I membrane protein</topology>
    </subcellularLocation>
</comment>
<dbReference type="InterPro" id="IPR029787">
    <property type="entry name" value="Nucleotide_cyclase"/>
</dbReference>
<comment type="similarity">
    <text evidence="13">Belongs to the adenylyl cyclase class-4/guanylyl cyclase family.</text>
</comment>
<dbReference type="GO" id="GO:0004672">
    <property type="term" value="F:protein kinase activity"/>
    <property type="evidence" value="ECO:0007669"/>
    <property type="project" value="InterPro"/>
</dbReference>
<keyword evidence="5" id="KW-0732">Signal</keyword>
<dbReference type="Gene3D" id="3.30.70.1230">
    <property type="entry name" value="Nucleotide cyclase"/>
    <property type="match status" value="1"/>
</dbReference>
<name>A0AAV2Q102_MEGNR</name>
<keyword evidence="6" id="KW-0547">Nucleotide-binding</keyword>
<organism evidence="18 19">
    <name type="scientific">Meganyctiphanes norvegica</name>
    <name type="common">Northern krill</name>
    <name type="synonym">Thysanopoda norvegica</name>
    <dbReference type="NCBI Taxonomy" id="48144"/>
    <lineage>
        <taxon>Eukaryota</taxon>
        <taxon>Metazoa</taxon>
        <taxon>Ecdysozoa</taxon>
        <taxon>Arthropoda</taxon>
        <taxon>Crustacea</taxon>
        <taxon>Multicrustacea</taxon>
        <taxon>Malacostraca</taxon>
        <taxon>Eumalacostraca</taxon>
        <taxon>Eucarida</taxon>
        <taxon>Euphausiacea</taxon>
        <taxon>Euphausiidae</taxon>
        <taxon>Meganyctiphanes</taxon>
    </lineage>
</organism>
<evidence type="ECO:0000313" key="18">
    <source>
        <dbReference type="EMBL" id="CAL4066628.1"/>
    </source>
</evidence>
<dbReference type="FunFam" id="3.30.70.1230:FF:000019">
    <property type="entry name" value="Guanylate cyclase"/>
    <property type="match status" value="1"/>
</dbReference>
<reference evidence="18 19" key="1">
    <citation type="submission" date="2024-05" db="EMBL/GenBank/DDBJ databases">
        <authorList>
            <person name="Wallberg A."/>
        </authorList>
    </citation>
    <scope>NUCLEOTIDE SEQUENCE [LARGE SCALE GENOMIC DNA]</scope>
</reference>
<evidence type="ECO:0000313" key="19">
    <source>
        <dbReference type="Proteomes" id="UP001497623"/>
    </source>
</evidence>
<dbReference type="GO" id="GO:0005524">
    <property type="term" value="F:ATP binding"/>
    <property type="evidence" value="ECO:0007669"/>
    <property type="project" value="InterPro"/>
</dbReference>
<keyword evidence="9" id="KW-0675">Receptor</keyword>
<comment type="catalytic activity">
    <reaction evidence="1 14">
        <text>GTP = 3',5'-cyclic GMP + diphosphate</text>
        <dbReference type="Rhea" id="RHEA:13665"/>
        <dbReference type="ChEBI" id="CHEBI:33019"/>
        <dbReference type="ChEBI" id="CHEBI:37565"/>
        <dbReference type="ChEBI" id="CHEBI:57746"/>
        <dbReference type="EC" id="4.6.1.2"/>
    </reaction>
</comment>
<dbReference type="GO" id="GO:0001653">
    <property type="term" value="F:peptide receptor activity"/>
    <property type="evidence" value="ECO:0007669"/>
    <property type="project" value="TreeGrafter"/>
</dbReference>
<keyword evidence="10" id="KW-0325">Glycoprotein</keyword>
<dbReference type="Pfam" id="PF00211">
    <property type="entry name" value="Guanylate_cyc"/>
    <property type="match status" value="1"/>
</dbReference>
<dbReference type="SMART" id="SM00044">
    <property type="entry name" value="CYCc"/>
    <property type="match status" value="1"/>
</dbReference>
<dbReference type="GO" id="GO:0007168">
    <property type="term" value="P:receptor guanylyl cyclase signaling pathway"/>
    <property type="evidence" value="ECO:0007669"/>
    <property type="project" value="TreeGrafter"/>
</dbReference>
<evidence type="ECO:0000259" key="16">
    <source>
        <dbReference type="PROSITE" id="PS50011"/>
    </source>
</evidence>
<evidence type="ECO:0000256" key="6">
    <source>
        <dbReference type="ARBA" id="ARBA00022741"/>
    </source>
</evidence>
<evidence type="ECO:0000256" key="8">
    <source>
        <dbReference type="ARBA" id="ARBA00023136"/>
    </source>
</evidence>
<proteinExistence type="inferred from homology"/>
<evidence type="ECO:0000256" key="11">
    <source>
        <dbReference type="ARBA" id="ARBA00023239"/>
    </source>
</evidence>
<evidence type="ECO:0000256" key="4">
    <source>
        <dbReference type="ARBA" id="ARBA00022692"/>
    </source>
</evidence>
<protein>
    <recommendedName>
        <fullName evidence="3 14">Guanylate cyclase</fullName>
        <ecNumber evidence="3 14">4.6.1.2</ecNumber>
    </recommendedName>
</protein>
<dbReference type="Proteomes" id="UP001497623">
    <property type="component" value="Unassembled WGS sequence"/>
</dbReference>
<dbReference type="InterPro" id="IPR050401">
    <property type="entry name" value="Cyclic_nucleotide_synthase"/>
</dbReference>
<gene>
    <name evidence="18" type="ORF">MNOR_LOCUS5875</name>
</gene>
<evidence type="ECO:0000256" key="5">
    <source>
        <dbReference type="ARBA" id="ARBA00022729"/>
    </source>
</evidence>
<dbReference type="AlphaFoldDB" id="A0AAV2Q102"/>
<dbReference type="CDD" id="cd07302">
    <property type="entry name" value="CHD"/>
    <property type="match status" value="1"/>
</dbReference>
<dbReference type="SUPFAM" id="SSF55073">
    <property type="entry name" value="Nucleotide cyclase"/>
    <property type="match status" value="1"/>
</dbReference>
<keyword evidence="11 13" id="KW-0456">Lyase</keyword>
<dbReference type="PANTHER" id="PTHR11920:SF501">
    <property type="entry name" value="GUANYLATE CYCLASE 32E"/>
    <property type="match status" value="1"/>
</dbReference>
<evidence type="ECO:0000259" key="17">
    <source>
        <dbReference type="PROSITE" id="PS50125"/>
    </source>
</evidence>
<feature type="compositionally biased region" description="Polar residues" evidence="15">
    <location>
        <begin position="412"/>
        <end position="427"/>
    </location>
</feature>
<evidence type="ECO:0000256" key="1">
    <source>
        <dbReference type="ARBA" id="ARBA00001436"/>
    </source>
</evidence>
<evidence type="ECO:0000256" key="3">
    <source>
        <dbReference type="ARBA" id="ARBA00012202"/>
    </source>
</evidence>
<dbReference type="EMBL" id="CAXKWB010002329">
    <property type="protein sequence ID" value="CAL4066628.1"/>
    <property type="molecule type" value="Genomic_DNA"/>
</dbReference>
<evidence type="ECO:0000256" key="7">
    <source>
        <dbReference type="ARBA" id="ARBA00022989"/>
    </source>
</evidence>
<dbReference type="InterPro" id="IPR000719">
    <property type="entry name" value="Prot_kinase_dom"/>
</dbReference>